<keyword evidence="1" id="KW-1133">Transmembrane helix</keyword>
<sequence length="166" mass="17338">MKPHHHQPGSHRARRSGFTLTETLITATIVSSALLTVIGLFSTGLNIGRDSTQTTAASLLARRIAEEAALAITTAPIDVPLTGTGTYTSSLTPIESDPGATSNPTQAAYIANWQTNDDSGNPDSPLAPGVQLLVVTVESPASVPAANRKIYRYATLVQKSQAPPPP</sequence>
<evidence type="ECO:0000256" key="1">
    <source>
        <dbReference type="SAM" id="Phobius"/>
    </source>
</evidence>
<comment type="caution">
    <text evidence="2">The sequence shown here is derived from an EMBL/GenBank/DDBJ whole genome shotgun (WGS) entry which is preliminary data.</text>
</comment>
<feature type="transmembrane region" description="Helical" evidence="1">
    <location>
        <begin position="20"/>
        <end position="41"/>
    </location>
</feature>
<reference evidence="2 3" key="1">
    <citation type="submission" date="2019-05" db="EMBL/GenBank/DDBJ databases">
        <title>Verrucobacter flavum gen. nov., sp. nov. a new member of the family Verrucomicrobiaceae.</title>
        <authorList>
            <person name="Szuroczki S."/>
            <person name="Abbaszade G."/>
            <person name="Szabo A."/>
            <person name="Felfoldi T."/>
            <person name="Schumann P."/>
            <person name="Boka K."/>
            <person name="Keki Z."/>
            <person name="Toumi M."/>
            <person name="Toth E."/>
        </authorList>
    </citation>
    <scope>NUCLEOTIDE SEQUENCE [LARGE SCALE GENOMIC DNA]</scope>
    <source>
        <strain evidence="2 3">MG-N-17</strain>
    </source>
</reference>
<keyword evidence="1" id="KW-0812">Transmembrane</keyword>
<protein>
    <recommendedName>
        <fullName evidence="4">Prepilin-type N-terminal cleavage/methylation domain-containing protein</fullName>
    </recommendedName>
</protein>
<name>A0A5R8KFB0_9BACT</name>
<evidence type="ECO:0000313" key="2">
    <source>
        <dbReference type="EMBL" id="TLD70984.1"/>
    </source>
</evidence>
<proteinExistence type="predicted"/>
<dbReference type="EMBL" id="VAUV01000006">
    <property type="protein sequence ID" value="TLD70984.1"/>
    <property type="molecule type" value="Genomic_DNA"/>
</dbReference>
<keyword evidence="1" id="KW-0472">Membrane</keyword>
<evidence type="ECO:0008006" key="4">
    <source>
        <dbReference type="Google" id="ProtNLM"/>
    </source>
</evidence>
<dbReference type="AlphaFoldDB" id="A0A5R8KFB0"/>
<gene>
    <name evidence="2" type="ORF">FEM03_08675</name>
</gene>
<evidence type="ECO:0000313" key="3">
    <source>
        <dbReference type="Proteomes" id="UP000306196"/>
    </source>
</evidence>
<dbReference type="Proteomes" id="UP000306196">
    <property type="component" value="Unassembled WGS sequence"/>
</dbReference>
<dbReference type="RefSeq" id="WP_138085812.1">
    <property type="nucleotide sequence ID" value="NZ_VAUV01000006.1"/>
</dbReference>
<keyword evidence="3" id="KW-1185">Reference proteome</keyword>
<organism evidence="2 3">
    <name type="scientific">Phragmitibacter flavus</name>
    <dbReference type="NCBI Taxonomy" id="2576071"/>
    <lineage>
        <taxon>Bacteria</taxon>
        <taxon>Pseudomonadati</taxon>
        <taxon>Verrucomicrobiota</taxon>
        <taxon>Verrucomicrobiia</taxon>
        <taxon>Verrucomicrobiales</taxon>
        <taxon>Verrucomicrobiaceae</taxon>
        <taxon>Phragmitibacter</taxon>
    </lineage>
</organism>
<accession>A0A5R8KFB0</accession>